<protein>
    <submittedName>
        <fullName evidence="2">Uncharacterized protein</fullName>
    </submittedName>
</protein>
<dbReference type="OrthoDB" id="2756618at2759"/>
<dbReference type="RefSeq" id="XP_009545974.1">
    <property type="nucleotide sequence ID" value="XM_009547679.1"/>
</dbReference>
<feature type="transmembrane region" description="Helical" evidence="1">
    <location>
        <begin position="83"/>
        <end position="103"/>
    </location>
</feature>
<keyword evidence="1" id="KW-0472">Membrane</keyword>
<dbReference type="KEGG" id="hir:HETIRDRAFT_317197"/>
<evidence type="ECO:0000313" key="3">
    <source>
        <dbReference type="Proteomes" id="UP000030671"/>
    </source>
</evidence>
<proteinExistence type="predicted"/>
<keyword evidence="3" id="KW-1185">Reference proteome</keyword>
<gene>
    <name evidence="2" type="ORF">HETIRDRAFT_317197</name>
</gene>
<organism evidence="2 3">
    <name type="scientific">Heterobasidion irregulare (strain TC 32-1)</name>
    <dbReference type="NCBI Taxonomy" id="747525"/>
    <lineage>
        <taxon>Eukaryota</taxon>
        <taxon>Fungi</taxon>
        <taxon>Dikarya</taxon>
        <taxon>Basidiomycota</taxon>
        <taxon>Agaricomycotina</taxon>
        <taxon>Agaricomycetes</taxon>
        <taxon>Russulales</taxon>
        <taxon>Bondarzewiaceae</taxon>
        <taxon>Heterobasidion</taxon>
        <taxon>Heterobasidion annosum species complex</taxon>
    </lineage>
</organism>
<dbReference type="GeneID" id="20670399"/>
<evidence type="ECO:0000313" key="2">
    <source>
        <dbReference type="EMBL" id="ETW81305.1"/>
    </source>
</evidence>
<name>W4K7J2_HETIT</name>
<reference evidence="2 3" key="1">
    <citation type="journal article" date="2012" name="New Phytol.">
        <title>Insight into trade-off between wood decay and parasitism from the genome of a fungal forest pathogen.</title>
        <authorList>
            <person name="Olson A."/>
            <person name="Aerts A."/>
            <person name="Asiegbu F."/>
            <person name="Belbahri L."/>
            <person name="Bouzid O."/>
            <person name="Broberg A."/>
            <person name="Canback B."/>
            <person name="Coutinho P.M."/>
            <person name="Cullen D."/>
            <person name="Dalman K."/>
            <person name="Deflorio G."/>
            <person name="van Diepen L.T."/>
            <person name="Dunand C."/>
            <person name="Duplessis S."/>
            <person name="Durling M."/>
            <person name="Gonthier P."/>
            <person name="Grimwood J."/>
            <person name="Fossdal C.G."/>
            <person name="Hansson D."/>
            <person name="Henrissat B."/>
            <person name="Hietala A."/>
            <person name="Himmelstrand K."/>
            <person name="Hoffmeister D."/>
            <person name="Hogberg N."/>
            <person name="James T.Y."/>
            <person name="Karlsson M."/>
            <person name="Kohler A."/>
            <person name="Kues U."/>
            <person name="Lee Y.H."/>
            <person name="Lin Y.C."/>
            <person name="Lind M."/>
            <person name="Lindquist E."/>
            <person name="Lombard V."/>
            <person name="Lucas S."/>
            <person name="Lunden K."/>
            <person name="Morin E."/>
            <person name="Murat C."/>
            <person name="Park J."/>
            <person name="Raffaello T."/>
            <person name="Rouze P."/>
            <person name="Salamov A."/>
            <person name="Schmutz J."/>
            <person name="Solheim H."/>
            <person name="Stahlberg J."/>
            <person name="Velez H."/>
            <person name="de Vries R.P."/>
            <person name="Wiebenga A."/>
            <person name="Woodward S."/>
            <person name="Yakovlev I."/>
            <person name="Garbelotto M."/>
            <person name="Martin F."/>
            <person name="Grigoriev I.V."/>
            <person name="Stenlid J."/>
        </authorList>
    </citation>
    <scope>NUCLEOTIDE SEQUENCE [LARGE SCALE GENOMIC DNA]</scope>
    <source>
        <strain evidence="2 3">TC 32-1</strain>
    </source>
</reference>
<evidence type="ECO:0000256" key="1">
    <source>
        <dbReference type="SAM" id="Phobius"/>
    </source>
</evidence>
<feature type="non-terminal residue" evidence="2">
    <location>
        <position position="1"/>
    </location>
</feature>
<feature type="transmembrane region" description="Helical" evidence="1">
    <location>
        <begin position="15"/>
        <end position="35"/>
    </location>
</feature>
<accession>W4K7J2</accession>
<keyword evidence="1" id="KW-1133">Transmembrane helix</keyword>
<dbReference type="AlphaFoldDB" id="W4K7J2"/>
<dbReference type="Proteomes" id="UP000030671">
    <property type="component" value="Unassembled WGS sequence"/>
</dbReference>
<keyword evidence="1" id="KW-0812">Transmembrane</keyword>
<dbReference type="InParanoid" id="W4K7J2"/>
<dbReference type="HOGENOM" id="CLU_1551288_0_0_1"/>
<sequence>YYGDLASPLHLVKSMIYGLQTLGDGVMVWRCYIIYDKRKAIIFAYGPPLLGSAITVFSILVAFSRYTPGTEIFDTARAWITTWVVLTMTINVTSTIAIVYRILPRRLPETTQQSILPVAAVIVQSGALYASGVLGLLITYLAGTNGQYAVLDLCCPLVVSTILLPHPRPSIPI</sequence>
<feature type="transmembrane region" description="Helical" evidence="1">
    <location>
        <begin position="115"/>
        <end position="142"/>
    </location>
</feature>
<feature type="transmembrane region" description="Helical" evidence="1">
    <location>
        <begin position="42"/>
        <end position="63"/>
    </location>
</feature>
<dbReference type="EMBL" id="KI925458">
    <property type="protein sequence ID" value="ETW81305.1"/>
    <property type="molecule type" value="Genomic_DNA"/>
</dbReference>